<dbReference type="Proteomes" id="UP000253426">
    <property type="component" value="Unassembled WGS sequence"/>
</dbReference>
<dbReference type="RefSeq" id="WP_170157480.1">
    <property type="nucleotide sequence ID" value="NZ_QNRR01000015.1"/>
</dbReference>
<sequence length="158" mass="18129">MSRTHRVSESLIIPYTRDIAWRAGNDPRPLSVHVPMLKRFRIEGRMKEGARVTEIHTALGFPQHFEGFITAYEPGFHWAMFTRPVTWGPASLPHSADYRFEYLPDAAGTRVSIACEYELKGLLRLPCAGWITAFLMRTTIRRLLHAIEKRAARLSLSH</sequence>
<dbReference type="EMBL" id="QNRR01000015">
    <property type="protein sequence ID" value="RBP36891.1"/>
    <property type="molecule type" value="Genomic_DNA"/>
</dbReference>
<accession>A0A366H5Z9</accession>
<gene>
    <name evidence="1" type="ORF">DES53_11532</name>
</gene>
<evidence type="ECO:0008006" key="3">
    <source>
        <dbReference type="Google" id="ProtNLM"/>
    </source>
</evidence>
<proteinExistence type="predicted"/>
<protein>
    <recommendedName>
        <fullName evidence="3">Polyketide cyclase/dehydrase/lipid transport protein</fullName>
    </recommendedName>
</protein>
<dbReference type="Gene3D" id="3.30.530.20">
    <property type="match status" value="1"/>
</dbReference>
<dbReference type="AlphaFoldDB" id="A0A366H5Z9"/>
<name>A0A366H5Z9_9BACT</name>
<dbReference type="InterPro" id="IPR023393">
    <property type="entry name" value="START-like_dom_sf"/>
</dbReference>
<dbReference type="CDD" id="cd07812">
    <property type="entry name" value="SRPBCC"/>
    <property type="match status" value="1"/>
</dbReference>
<evidence type="ECO:0000313" key="1">
    <source>
        <dbReference type="EMBL" id="RBP36891.1"/>
    </source>
</evidence>
<organism evidence="1 2">
    <name type="scientific">Roseimicrobium gellanilyticum</name>
    <dbReference type="NCBI Taxonomy" id="748857"/>
    <lineage>
        <taxon>Bacteria</taxon>
        <taxon>Pseudomonadati</taxon>
        <taxon>Verrucomicrobiota</taxon>
        <taxon>Verrucomicrobiia</taxon>
        <taxon>Verrucomicrobiales</taxon>
        <taxon>Verrucomicrobiaceae</taxon>
        <taxon>Roseimicrobium</taxon>
    </lineage>
</organism>
<reference evidence="1 2" key="1">
    <citation type="submission" date="2018-06" db="EMBL/GenBank/DDBJ databases">
        <title>Genomic Encyclopedia of Type Strains, Phase IV (KMG-IV): sequencing the most valuable type-strain genomes for metagenomic binning, comparative biology and taxonomic classification.</title>
        <authorList>
            <person name="Goeker M."/>
        </authorList>
    </citation>
    <scope>NUCLEOTIDE SEQUENCE [LARGE SCALE GENOMIC DNA]</scope>
    <source>
        <strain evidence="1 2">DSM 25532</strain>
    </source>
</reference>
<comment type="caution">
    <text evidence="1">The sequence shown here is derived from an EMBL/GenBank/DDBJ whole genome shotgun (WGS) entry which is preliminary data.</text>
</comment>
<keyword evidence="2" id="KW-1185">Reference proteome</keyword>
<evidence type="ECO:0000313" key="2">
    <source>
        <dbReference type="Proteomes" id="UP000253426"/>
    </source>
</evidence>
<dbReference type="SUPFAM" id="SSF55961">
    <property type="entry name" value="Bet v1-like"/>
    <property type="match status" value="1"/>
</dbReference>